<keyword evidence="4 5" id="KW-0472">Membrane</keyword>
<dbReference type="InterPro" id="IPR020846">
    <property type="entry name" value="MFS_dom"/>
</dbReference>
<evidence type="ECO:0000256" key="2">
    <source>
        <dbReference type="ARBA" id="ARBA00022692"/>
    </source>
</evidence>
<feature type="transmembrane region" description="Helical" evidence="5">
    <location>
        <begin position="320"/>
        <end position="339"/>
    </location>
</feature>
<organism evidence="7 8">
    <name type="scientific">Parafrankia colletiae</name>
    <dbReference type="NCBI Taxonomy" id="573497"/>
    <lineage>
        <taxon>Bacteria</taxon>
        <taxon>Bacillati</taxon>
        <taxon>Actinomycetota</taxon>
        <taxon>Actinomycetes</taxon>
        <taxon>Frankiales</taxon>
        <taxon>Frankiaceae</taxon>
        <taxon>Parafrankia</taxon>
    </lineage>
</organism>
<dbReference type="EMBL" id="MBLM01000127">
    <property type="protein sequence ID" value="OHV34594.1"/>
    <property type="molecule type" value="Genomic_DNA"/>
</dbReference>
<gene>
    <name evidence="7" type="ORF">CC117_21530</name>
</gene>
<feature type="transmembrane region" description="Helical" evidence="5">
    <location>
        <begin position="287"/>
        <end position="308"/>
    </location>
</feature>
<evidence type="ECO:0000256" key="1">
    <source>
        <dbReference type="ARBA" id="ARBA00004651"/>
    </source>
</evidence>
<dbReference type="GO" id="GO:0005886">
    <property type="term" value="C:plasma membrane"/>
    <property type="evidence" value="ECO:0007669"/>
    <property type="project" value="UniProtKB-SubCell"/>
</dbReference>
<reference evidence="8" key="1">
    <citation type="submission" date="2016-07" db="EMBL/GenBank/DDBJ databases">
        <title>Sequence Frankia sp. strain CcI1.17.</title>
        <authorList>
            <person name="Ghodhbane-Gtari F."/>
            <person name="Swanson E."/>
            <person name="Gueddou A."/>
            <person name="Morris K."/>
            <person name="Hezbri K."/>
            <person name="Ktari A."/>
            <person name="Nouioui I."/>
            <person name="Abebe-Akele F."/>
            <person name="Simpson S."/>
            <person name="Thomas K."/>
            <person name="Gtari M."/>
            <person name="Tisa L.S."/>
            <person name="Hurst S."/>
        </authorList>
    </citation>
    <scope>NUCLEOTIDE SEQUENCE [LARGE SCALE GENOMIC DNA]</scope>
    <source>
        <strain evidence="8">Cc1.17</strain>
    </source>
</reference>
<feature type="transmembrane region" description="Helical" evidence="5">
    <location>
        <begin position="59"/>
        <end position="79"/>
    </location>
</feature>
<feature type="transmembrane region" description="Helical" evidence="5">
    <location>
        <begin position="21"/>
        <end position="39"/>
    </location>
</feature>
<dbReference type="OrthoDB" id="151222at2"/>
<feature type="transmembrane region" description="Helical" evidence="5">
    <location>
        <begin position="177"/>
        <end position="197"/>
    </location>
</feature>
<feature type="domain" description="Major facilitator superfamily (MFS) profile" evidence="6">
    <location>
        <begin position="253"/>
        <end position="450"/>
    </location>
</feature>
<dbReference type="Proteomes" id="UP000179627">
    <property type="component" value="Unassembled WGS sequence"/>
</dbReference>
<keyword evidence="3 5" id="KW-1133">Transmembrane helix</keyword>
<dbReference type="PANTHER" id="PTHR23514:SF13">
    <property type="entry name" value="INNER MEMBRANE PROTEIN YBJJ"/>
    <property type="match status" value="1"/>
</dbReference>
<dbReference type="InterPro" id="IPR036259">
    <property type="entry name" value="MFS_trans_sf"/>
</dbReference>
<evidence type="ECO:0000259" key="6">
    <source>
        <dbReference type="PROSITE" id="PS50850"/>
    </source>
</evidence>
<comment type="caution">
    <text evidence="7">The sequence shown here is derived from an EMBL/GenBank/DDBJ whole genome shotgun (WGS) entry which is preliminary data.</text>
</comment>
<keyword evidence="8" id="KW-1185">Reference proteome</keyword>
<dbReference type="InterPro" id="IPR051788">
    <property type="entry name" value="MFS_Transporter"/>
</dbReference>
<dbReference type="PROSITE" id="PS50850">
    <property type="entry name" value="MFS"/>
    <property type="match status" value="1"/>
</dbReference>
<keyword evidence="2 5" id="KW-0812">Transmembrane</keyword>
<feature type="transmembrane region" description="Helical" evidence="5">
    <location>
        <begin position="247"/>
        <end position="267"/>
    </location>
</feature>
<dbReference type="InterPro" id="IPR011701">
    <property type="entry name" value="MFS"/>
</dbReference>
<evidence type="ECO:0000256" key="3">
    <source>
        <dbReference type="ARBA" id="ARBA00022989"/>
    </source>
</evidence>
<dbReference type="AlphaFoldDB" id="A0A1S1QQD5"/>
<dbReference type="Gene3D" id="1.20.1250.20">
    <property type="entry name" value="MFS general substrate transporter like domains"/>
    <property type="match status" value="2"/>
</dbReference>
<dbReference type="SUPFAM" id="SSF103473">
    <property type="entry name" value="MFS general substrate transporter"/>
    <property type="match status" value="1"/>
</dbReference>
<feature type="transmembrane region" description="Helical" evidence="5">
    <location>
        <begin position="416"/>
        <end position="437"/>
    </location>
</feature>
<sequence length="450" mass="45211">MTEEAVPPAVDAAARRELSRARTATMVCFFVLALLFASWAPRIPQVKEELGLSDGELGLALLGGPAGALATISIAGLLVGRLGSRAMVRVTLVGYAAAALGLVVVSGVPSLFAVLALWSALACALDVASNAQAAMVEDRFGRRIMMTVHAAWTGGALAGAVLGAGAAALGLSLGLQFLVLGAAAITGALPVTGWMLAGDRPTRPASAALPADPALPADAARAPLPVGRPRASPRRLRRGRSRWRLPSLRWAVPLLPLTMITFASYLGEGIAADWSAVYLTDVTGASPGLAGVGLVAYMTCMLGVRLMGDRLVEAHGVRRTIRPLAFAAAVVFALALAAADTRSGTVLGIAGFAVLGAGLACVVPAAFSAAGQRAVRAGAPAGPAIALVSSVGYAGWLAGPPLIGGLAELVGLRTTMWTVVGLTCAIAALTGVLAGFAPIGPGSDPPDPPA</sequence>
<dbReference type="Pfam" id="PF07690">
    <property type="entry name" value="MFS_1"/>
    <property type="match status" value="1"/>
</dbReference>
<comment type="subcellular location">
    <subcellularLocation>
        <location evidence="1">Cell membrane</location>
        <topology evidence="1">Multi-pass membrane protein</topology>
    </subcellularLocation>
</comment>
<feature type="transmembrane region" description="Helical" evidence="5">
    <location>
        <begin position="150"/>
        <end position="171"/>
    </location>
</feature>
<evidence type="ECO:0000256" key="5">
    <source>
        <dbReference type="SAM" id="Phobius"/>
    </source>
</evidence>
<dbReference type="PANTHER" id="PTHR23514">
    <property type="entry name" value="BYPASS OF STOP CODON PROTEIN 6"/>
    <property type="match status" value="1"/>
</dbReference>
<feature type="transmembrane region" description="Helical" evidence="5">
    <location>
        <begin position="86"/>
        <end position="105"/>
    </location>
</feature>
<evidence type="ECO:0000313" key="7">
    <source>
        <dbReference type="EMBL" id="OHV34594.1"/>
    </source>
</evidence>
<protein>
    <submittedName>
        <fullName evidence="7">MFS transporter</fullName>
    </submittedName>
</protein>
<evidence type="ECO:0000256" key="4">
    <source>
        <dbReference type="ARBA" id="ARBA00023136"/>
    </source>
</evidence>
<feature type="transmembrane region" description="Helical" evidence="5">
    <location>
        <begin position="111"/>
        <end position="129"/>
    </location>
</feature>
<accession>A0A1S1QQD5</accession>
<name>A0A1S1QQD5_9ACTN</name>
<feature type="transmembrane region" description="Helical" evidence="5">
    <location>
        <begin position="345"/>
        <end position="367"/>
    </location>
</feature>
<evidence type="ECO:0000313" key="8">
    <source>
        <dbReference type="Proteomes" id="UP000179627"/>
    </source>
</evidence>
<proteinExistence type="predicted"/>
<dbReference type="GO" id="GO:0022857">
    <property type="term" value="F:transmembrane transporter activity"/>
    <property type="evidence" value="ECO:0007669"/>
    <property type="project" value="InterPro"/>
</dbReference>